<keyword evidence="2" id="KW-0812">Transmembrane</keyword>
<sequence length="571" mass="57583">MVLNLVAVSPTSMMPMELVASLMPVPLPIIVIIVITPPPIVVIVVVAPAIVILIWIAWLPRVFRGCRALARYGGVGGRVGFEEGGGRVDGEGLEVETGGNVGLEVGGEGGEGFVVGTGGLEVGEGGDGFVVGTGGLDVDGGGTLGLEVETVGSVGLEVGGKGGEGFVVGTGGFEVGSVGGISDDVAIPVGLDEDDGIGIGKEVGGIGLVVGNGGRIVELEKGGEGLNVGMLNVGKLSVGIGDLEEENDSVGLIVGIGGTGIVVLPPGGKVLDEDNVGKGTVVGATVVLKIGGEGVTAGTLNVGRLSDGRGFDVGIGGSSVVLPTGGDELSVGKPPVELNTGGGGNDGREVGSVSVGIGGRDVTGRVTEERAVVLKIGAVGSTGILRLGSGSVVGSTGEIDGGNVFEMLTLGIGNVNEGGRIVGIDKDGSDIVVGTGTELEFPGNEERDIIGGEGTERVGSTAEGLLEGMPKLMDAEADAEGKFTDVEGRGIPDGRLHVRFCAVAILESPNRANDAMKNMMLFIRVLQRDHNIAYTTRRPPMCNFDLLYNVPLMNIWLKPMNHIHQSLSDAD</sequence>
<reference evidence="3 4" key="1">
    <citation type="submission" date="2021-02" db="EMBL/GenBank/DDBJ databases">
        <title>Genome assembly of Pseudopithomyces chartarum.</title>
        <authorList>
            <person name="Jauregui R."/>
            <person name="Singh J."/>
            <person name="Voisey C."/>
        </authorList>
    </citation>
    <scope>NUCLEOTIDE SEQUENCE [LARGE SCALE GENOMIC DNA]</scope>
    <source>
        <strain evidence="3 4">AGR01</strain>
    </source>
</reference>
<evidence type="ECO:0000313" key="3">
    <source>
        <dbReference type="EMBL" id="KAK3217162.1"/>
    </source>
</evidence>
<gene>
    <name evidence="3" type="ORF">GRF29_1g2155381</name>
</gene>
<comment type="caution">
    <text evidence="3">The sequence shown here is derived from an EMBL/GenBank/DDBJ whole genome shotgun (WGS) entry which is preliminary data.</text>
</comment>
<feature type="transmembrane region" description="Helical" evidence="2">
    <location>
        <begin position="40"/>
        <end position="58"/>
    </location>
</feature>
<dbReference type="AlphaFoldDB" id="A0AAN6RMA3"/>
<keyword evidence="2" id="KW-0472">Membrane</keyword>
<evidence type="ECO:0000313" key="4">
    <source>
        <dbReference type="Proteomes" id="UP001280581"/>
    </source>
</evidence>
<dbReference type="Proteomes" id="UP001280581">
    <property type="component" value="Unassembled WGS sequence"/>
</dbReference>
<protein>
    <submittedName>
        <fullName evidence="3">Uncharacterized protein</fullName>
    </submittedName>
</protein>
<proteinExistence type="predicted"/>
<keyword evidence="4" id="KW-1185">Reference proteome</keyword>
<feature type="transmembrane region" description="Helical" evidence="2">
    <location>
        <begin position="18"/>
        <end position="35"/>
    </location>
</feature>
<organism evidence="3 4">
    <name type="scientific">Pseudopithomyces chartarum</name>
    <dbReference type="NCBI Taxonomy" id="1892770"/>
    <lineage>
        <taxon>Eukaryota</taxon>
        <taxon>Fungi</taxon>
        <taxon>Dikarya</taxon>
        <taxon>Ascomycota</taxon>
        <taxon>Pezizomycotina</taxon>
        <taxon>Dothideomycetes</taxon>
        <taxon>Pleosporomycetidae</taxon>
        <taxon>Pleosporales</taxon>
        <taxon>Massarineae</taxon>
        <taxon>Didymosphaeriaceae</taxon>
        <taxon>Pseudopithomyces</taxon>
    </lineage>
</organism>
<feature type="region of interest" description="Disordered" evidence="1">
    <location>
        <begin position="329"/>
        <end position="349"/>
    </location>
</feature>
<evidence type="ECO:0000256" key="1">
    <source>
        <dbReference type="SAM" id="MobiDB-lite"/>
    </source>
</evidence>
<accession>A0AAN6RMA3</accession>
<dbReference type="EMBL" id="WVTA01000001">
    <property type="protein sequence ID" value="KAK3217162.1"/>
    <property type="molecule type" value="Genomic_DNA"/>
</dbReference>
<evidence type="ECO:0000256" key="2">
    <source>
        <dbReference type="SAM" id="Phobius"/>
    </source>
</evidence>
<keyword evidence="2" id="KW-1133">Transmembrane helix</keyword>
<name>A0AAN6RMA3_9PLEO</name>